<protein>
    <recommendedName>
        <fullName evidence="4">ABC transmembrane type-1 domain-containing protein</fullName>
    </recommendedName>
</protein>
<name>A0AAV4ER21_9GAST</name>
<dbReference type="EMBL" id="BMAT01000273">
    <property type="protein sequence ID" value="GFR63159.1"/>
    <property type="molecule type" value="Genomic_DNA"/>
</dbReference>
<dbReference type="Proteomes" id="UP000762676">
    <property type="component" value="Unassembled WGS sequence"/>
</dbReference>
<keyword evidence="3" id="KW-1185">Reference proteome</keyword>
<gene>
    <name evidence="2" type="ORF">ElyMa_000149300</name>
</gene>
<organism evidence="2 3">
    <name type="scientific">Elysia marginata</name>
    <dbReference type="NCBI Taxonomy" id="1093978"/>
    <lineage>
        <taxon>Eukaryota</taxon>
        <taxon>Metazoa</taxon>
        <taxon>Spiralia</taxon>
        <taxon>Lophotrochozoa</taxon>
        <taxon>Mollusca</taxon>
        <taxon>Gastropoda</taxon>
        <taxon>Heterobranchia</taxon>
        <taxon>Euthyneura</taxon>
        <taxon>Panpulmonata</taxon>
        <taxon>Sacoglossa</taxon>
        <taxon>Placobranchoidea</taxon>
        <taxon>Plakobranchidae</taxon>
        <taxon>Elysia</taxon>
    </lineage>
</organism>
<proteinExistence type="predicted"/>
<evidence type="ECO:0008006" key="4">
    <source>
        <dbReference type="Google" id="ProtNLM"/>
    </source>
</evidence>
<dbReference type="AlphaFoldDB" id="A0AAV4ER21"/>
<accession>A0AAV4ER21</accession>
<sequence length="96" mass="9840">MKSSSDSPGNSPQFQPSRCSPFPSLGVHLAGWLSPLASWRRASVAGHSVAIVVVVVVVVVVIVVVVVVVVVVLVVVVVVVVVIVAVVVIVVVVVAK</sequence>
<evidence type="ECO:0000313" key="3">
    <source>
        <dbReference type="Proteomes" id="UP000762676"/>
    </source>
</evidence>
<evidence type="ECO:0000256" key="1">
    <source>
        <dbReference type="SAM" id="Phobius"/>
    </source>
</evidence>
<feature type="transmembrane region" description="Helical" evidence="1">
    <location>
        <begin position="75"/>
        <end position="95"/>
    </location>
</feature>
<comment type="caution">
    <text evidence="2">The sequence shown here is derived from an EMBL/GenBank/DDBJ whole genome shotgun (WGS) entry which is preliminary data.</text>
</comment>
<keyword evidence="1" id="KW-0472">Membrane</keyword>
<reference evidence="2 3" key="1">
    <citation type="journal article" date="2021" name="Elife">
        <title>Chloroplast acquisition without the gene transfer in kleptoplastic sea slugs, Plakobranchus ocellatus.</title>
        <authorList>
            <person name="Maeda T."/>
            <person name="Takahashi S."/>
            <person name="Yoshida T."/>
            <person name="Shimamura S."/>
            <person name="Takaki Y."/>
            <person name="Nagai Y."/>
            <person name="Toyoda A."/>
            <person name="Suzuki Y."/>
            <person name="Arimoto A."/>
            <person name="Ishii H."/>
            <person name="Satoh N."/>
            <person name="Nishiyama T."/>
            <person name="Hasebe M."/>
            <person name="Maruyama T."/>
            <person name="Minagawa J."/>
            <person name="Obokata J."/>
            <person name="Shigenobu S."/>
        </authorList>
    </citation>
    <scope>NUCLEOTIDE SEQUENCE [LARGE SCALE GENOMIC DNA]</scope>
</reference>
<feature type="transmembrane region" description="Helical" evidence="1">
    <location>
        <begin position="49"/>
        <end position="69"/>
    </location>
</feature>
<evidence type="ECO:0000313" key="2">
    <source>
        <dbReference type="EMBL" id="GFR63159.1"/>
    </source>
</evidence>
<keyword evidence="1" id="KW-1133">Transmembrane helix</keyword>
<keyword evidence="1" id="KW-0812">Transmembrane</keyword>